<organism evidence="2 3">
    <name type="scientific">Brachionus plicatilis</name>
    <name type="common">Marine rotifer</name>
    <name type="synonym">Brachionus muelleri</name>
    <dbReference type="NCBI Taxonomy" id="10195"/>
    <lineage>
        <taxon>Eukaryota</taxon>
        <taxon>Metazoa</taxon>
        <taxon>Spiralia</taxon>
        <taxon>Gnathifera</taxon>
        <taxon>Rotifera</taxon>
        <taxon>Eurotatoria</taxon>
        <taxon>Monogononta</taxon>
        <taxon>Pseudotrocha</taxon>
        <taxon>Ploima</taxon>
        <taxon>Brachionidae</taxon>
        <taxon>Brachionus</taxon>
    </lineage>
</organism>
<dbReference type="EMBL" id="REGN01003445">
    <property type="protein sequence ID" value="RNA22461.1"/>
    <property type="molecule type" value="Genomic_DNA"/>
</dbReference>
<evidence type="ECO:0000313" key="3">
    <source>
        <dbReference type="Proteomes" id="UP000276133"/>
    </source>
</evidence>
<keyword evidence="3" id="KW-1185">Reference proteome</keyword>
<proteinExistence type="predicted"/>
<dbReference type="AlphaFoldDB" id="A0A3M7RG31"/>
<evidence type="ECO:0000256" key="1">
    <source>
        <dbReference type="SAM" id="MobiDB-lite"/>
    </source>
</evidence>
<accession>A0A3M7RG31</accession>
<name>A0A3M7RG31_BRAPC</name>
<feature type="region of interest" description="Disordered" evidence="1">
    <location>
        <begin position="231"/>
        <end position="263"/>
    </location>
</feature>
<feature type="compositionally biased region" description="Basic and acidic residues" evidence="1">
    <location>
        <begin position="244"/>
        <end position="263"/>
    </location>
</feature>
<gene>
    <name evidence="2" type="ORF">BpHYR1_039999</name>
</gene>
<comment type="caution">
    <text evidence="2">The sequence shown here is derived from an EMBL/GenBank/DDBJ whole genome shotgun (WGS) entry which is preliminary data.</text>
</comment>
<reference evidence="2 3" key="1">
    <citation type="journal article" date="2018" name="Sci. Rep.">
        <title>Genomic signatures of local adaptation to the degree of environmental predictability in rotifers.</title>
        <authorList>
            <person name="Franch-Gras L."/>
            <person name="Hahn C."/>
            <person name="Garcia-Roger E.M."/>
            <person name="Carmona M.J."/>
            <person name="Serra M."/>
            <person name="Gomez A."/>
        </authorList>
    </citation>
    <scope>NUCLEOTIDE SEQUENCE [LARGE SCALE GENOMIC DNA]</scope>
    <source>
        <strain evidence="2">HYR1</strain>
    </source>
</reference>
<dbReference type="Proteomes" id="UP000276133">
    <property type="component" value="Unassembled WGS sequence"/>
</dbReference>
<evidence type="ECO:0000313" key="2">
    <source>
        <dbReference type="EMBL" id="RNA22461.1"/>
    </source>
</evidence>
<dbReference type="OrthoDB" id="10186934at2759"/>
<protein>
    <submittedName>
        <fullName evidence="2">Uncharacterized protein</fullName>
    </submittedName>
</protein>
<sequence length="351" mass="40929">MYKYRKNQNYKFECKIPTCKQIEKRTDQTSSKSKQLTTEQTSDTKLFTKCRFIVEKQIDILKNKKALDNIRNSEAGHIMIDYRNCCAMINFDFKPCCSDGVNAGKIAKRILKKIEKKQNNLEFLLVKQCKIKFLLGSFQLRQAKSYMSDLAENPTAFIVKNDLIGKKSEKMYSKFKGTKIISIKLPSRHKRGKKKIINSQSENDIDSFKNSSKHRFAAVCLVGKLLVHVSSSSDSSCSSDESDENRSEIKKNKEIGQHVKNDQKTENSGSFVLLSINLKDFENHVPKWSAIIEYHDNILFHINNLNWDKAREVWINCIIEYKERPFERDMIYQLSLYGSEVEYFVKYKKMI</sequence>